<name>A0ABU0L8G0_XANAG</name>
<reference evidence="2 3" key="1">
    <citation type="submission" date="2023-07" db="EMBL/GenBank/DDBJ databases">
        <title>Genomic Encyclopedia of Type Strains, Phase IV (KMG-IV): sequencing the most valuable type-strain genomes for metagenomic binning, comparative biology and taxonomic classification.</title>
        <authorList>
            <person name="Goeker M."/>
        </authorList>
    </citation>
    <scope>NUCLEOTIDE SEQUENCE [LARGE SCALE GENOMIC DNA]</scope>
    <source>
        <strain evidence="2 3">DSM 3770</strain>
    </source>
</reference>
<keyword evidence="3" id="KW-1185">Reference proteome</keyword>
<dbReference type="RefSeq" id="WP_237344287.1">
    <property type="nucleotide sequence ID" value="NZ_JABWGX010000003.1"/>
</dbReference>
<gene>
    <name evidence="2" type="ORF">QOZ94_000158</name>
</gene>
<evidence type="ECO:0000313" key="2">
    <source>
        <dbReference type="EMBL" id="MDQ0503388.1"/>
    </source>
</evidence>
<evidence type="ECO:0000256" key="1">
    <source>
        <dbReference type="SAM" id="Phobius"/>
    </source>
</evidence>
<evidence type="ECO:0000313" key="3">
    <source>
        <dbReference type="Proteomes" id="UP001241747"/>
    </source>
</evidence>
<organism evidence="2 3">
    <name type="scientific">Xanthobacter agilis</name>
    <dbReference type="NCBI Taxonomy" id="47492"/>
    <lineage>
        <taxon>Bacteria</taxon>
        <taxon>Pseudomonadati</taxon>
        <taxon>Pseudomonadota</taxon>
        <taxon>Alphaproteobacteria</taxon>
        <taxon>Hyphomicrobiales</taxon>
        <taxon>Xanthobacteraceae</taxon>
        <taxon>Xanthobacter</taxon>
    </lineage>
</organism>
<dbReference type="EMBL" id="JAUSVY010000001">
    <property type="protein sequence ID" value="MDQ0503388.1"/>
    <property type="molecule type" value="Genomic_DNA"/>
</dbReference>
<accession>A0ABU0L8G0</accession>
<keyword evidence="1" id="KW-1133">Transmembrane helix</keyword>
<proteinExistence type="predicted"/>
<comment type="caution">
    <text evidence="2">The sequence shown here is derived from an EMBL/GenBank/DDBJ whole genome shotgun (WGS) entry which is preliminary data.</text>
</comment>
<sequence>MLRRLSTFAILAAIVLFVVASYPAHSFSLFAGLLITFSTTSTLIFFAFAVTALVFGFDRAYHGQVVQAEPAHRNLDDQFVA</sequence>
<feature type="transmembrane region" description="Helical" evidence="1">
    <location>
        <begin position="30"/>
        <end position="55"/>
    </location>
</feature>
<protein>
    <submittedName>
        <fullName evidence="2">Uncharacterized protein</fullName>
    </submittedName>
</protein>
<keyword evidence="1" id="KW-0812">Transmembrane</keyword>
<dbReference type="Proteomes" id="UP001241747">
    <property type="component" value="Unassembled WGS sequence"/>
</dbReference>
<keyword evidence="1" id="KW-0472">Membrane</keyword>